<evidence type="ECO:0000256" key="5">
    <source>
        <dbReference type="ARBA" id="ARBA00025722"/>
    </source>
</evidence>
<feature type="compositionally biased region" description="Polar residues" evidence="8">
    <location>
        <begin position="735"/>
        <end position="745"/>
    </location>
</feature>
<evidence type="ECO:0000256" key="7">
    <source>
        <dbReference type="SAM" id="Coils"/>
    </source>
</evidence>
<feature type="coiled-coil region" evidence="7">
    <location>
        <begin position="642"/>
        <end position="697"/>
    </location>
</feature>
<dbReference type="GO" id="GO:0061863">
    <property type="term" value="F:microtubule plus end polymerase"/>
    <property type="evidence" value="ECO:0007669"/>
    <property type="project" value="InterPro"/>
</dbReference>
<dbReference type="Proteomes" id="UP000191024">
    <property type="component" value="Chromosome A"/>
</dbReference>
<dbReference type="Pfam" id="PF21042">
    <property type="entry name" value="Stu2_CTS"/>
    <property type="match status" value="1"/>
</dbReference>
<evidence type="ECO:0000313" key="11">
    <source>
        <dbReference type="Proteomes" id="UP000191024"/>
    </source>
</evidence>
<dbReference type="PANTHER" id="PTHR12609">
    <property type="entry name" value="MICROTUBULE ASSOCIATED PROTEIN XMAP215"/>
    <property type="match status" value="1"/>
</dbReference>
<dbReference type="GO" id="GO:0099070">
    <property type="term" value="C:static microtubule bundle"/>
    <property type="evidence" value="ECO:0007669"/>
    <property type="project" value="UniProtKB-ARBA"/>
</dbReference>
<dbReference type="InterPro" id="IPR048492">
    <property type="entry name" value="Stu2_CTS"/>
</dbReference>
<feature type="repeat" description="HEAT" evidence="6">
    <location>
        <begin position="482"/>
        <end position="519"/>
    </location>
</feature>
<dbReference type="InterPro" id="IPR021133">
    <property type="entry name" value="HEAT_type_2"/>
</dbReference>
<evidence type="ECO:0000256" key="1">
    <source>
        <dbReference type="ARBA" id="ARBA00004317"/>
    </source>
</evidence>
<evidence type="ECO:0000256" key="2">
    <source>
        <dbReference type="ARBA" id="ARBA00022490"/>
    </source>
</evidence>
<feature type="region of interest" description="Disordered" evidence="8">
    <location>
        <begin position="735"/>
        <end position="831"/>
    </location>
</feature>
<dbReference type="OrthoDB" id="205662at2759"/>
<dbReference type="PROSITE" id="PS50077">
    <property type="entry name" value="HEAT_REPEAT"/>
    <property type="match status" value="1"/>
</dbReference>
<dbReference type="InterPro" id="IPR048491">
    <property type="entry name" value="XMAP215_CLASP_TOG"/>
</dbReference>
<dbReference type="GO" id="GO:0030951">
    <property type="term" value="P:establishment or maintenance of microtubule cytoskeleton polarity"/>
    <property type="evidence" value="ECO:0007669"/>
    <property type="project" value="InterPro"/>
</dbReference>
<dbReference type="GO" id="GO:0051315">
    <property type="term" value="P:attachment of mitotic spindle microtubules to kinetochore"/>
    <property type="evidence" value="ECO:0007669"/>
    <property type="project" value="UniProtKB-ARBA"/>
</dbReference>
<evidence type="ECO:0000313" key="10">
    <source>
        <dbReference type="EMBL" id="SCU79334.1"/>
    </source>
</evidence>
<dbReference type="GO" id="GO:0044732">
    <property type="term" value="C:mitotic spindle pole body"/>
    <property type="evidence" value="ECO:0007669"/>
    <property type="project" value="UniProtKB-ARBA"/>
</dbReference>
<keyword evidence="7" id="KW-0175">Coiled coil</keyword>
<dbReference type="GO" id="GO:0051010">
    <property type="term" value="F:microtubule plus-end binding"/>
    <property type="evidence" value="ECO:0007669"/>
    <property type="project" value="InterPro"/>
</dbReference>
<organism evidence="10 11">
    <name type="scientific">Lachancea mirantina</name>
    <dbReference type="NCBI Taxonomy" id="1230905"/>
    <lineage>
        <taxon>Eukaryota</taxon>
        <taxon>Fungi</taxon>
        <taxon>Dikarya</taxon>
        <taxon>Ascomycota</taxon>
        <taxon>Saccharomycotina</taxon>
        <taxon>Saccharomycetes</taxon>
        <taxon>Saccharomycetales</taxon>
        <taxon>Saccharomycetaceae</taxon>
        <taxon>Lachancea</taxon>
    </lineage>
</organism>
<dbReference type="AlphaFoldDB" id="A0A1G4IR88"/>
<evidence type="ECO:0000256" key="3">
    <source>
        <dbReference type="ARBA" id="ARBA00022737"/>
    </source>
</evidence>
<feature type="region of interest" description="Disordered" evidence="8">
    <location>
        <begin position="553"/>
        <end position="600"/>
    </location>
</feature>
<keyword evidence="3" id="KW-0677">Repeat</keyword>
<accession>A0A1G4IR88</accession>
<dbReference type="GO" id="GO:0000776">
    <property type="term" value="C:kinetochore"/>
    <property type="evidence" value="ECO:0007669"/>
    <property type="project" value="UniProtKB-ARBA"/>
</dbReference>
<dbReference type="InterPro" id="IPR011989">
    <property type="entry name" value="ARM-like"/>
</dbReference>
<dbReference type="GO" id="GO:0005881">
    <property type="term" value="C:cytoplasmic microtubule"/>
    <property type="evidence" value="ECO:0007669"/>
    <property type="project" value="UniProtKB-ARBA"/>
</dbReference>
<evidence type="ECO:0000256" key="8">
    <source>
        <dbReference type="SAM" id="MobiDB-lite"/>
    </source>
</evidence>
<dbReference type="GO" id="GO:1990571">
    <property type="term" value="P:meiotic centromere clustering"/>
    <property type="evidence" value="ECO:0007669"/>
    <property type="project" value="UniProtKB-ARBA"/>
</dbReference>
<dbReference type="InterPro" id="IPR045110">
    <property type="entry name" value="XMAP215"/>
</dbReference>
<dbReference type="GO" id="GO:1990498">
    <property type="term" value="C:mitotic spindle microtubule"/>
    <property type="evidence" value="ECO:0007669"/>
    <property type="project" value="UniProtKB-ARBA"/>
</dbReference>
<name>A0A1G4IR88_9SACH</name>
<feature type="compositionally biased region" description="Low complexity" evidence="8">
    <location>
        <begin position="759"/>
        <end position="774"/>
    </location>
</feature>
<dbReference type="STRING" id="1230905.A0A1G4IR88"/>
<reference evidence="10 11" key="1">
    <citation type="submission" date="2016-03" db="EMBL/GenBank/DDBJ databases">
        <authorList>
            <person name="Devillers H."/>
        </authorList>
    </citation>
    <scope>NUCLEOTIDE SEQUENCE [LARGE SCALE GENOMIC DNA]</scope>
    <source>
        <strain evidence="10">CBS 11717</strain>
    </source>
</reference>
<sequence>MADPTDEDFSSLPLEARASHKVWKARLSAYKDLASQFESASTLRVPDALAEYWRNPEKFATYIVDSNVVAQEQALSALLALLDYLQKLPALPKTDKARDAWIPLLAEKGLGSSRASTKAKAQECILTLVAFDVSAQHAVELVEPLLSNKLPRLVASCVECIAKIVECFGLVNIGQLQDFLTHLLEPIPKLSSHADRNVRSQTMNLISQLYKWLGKNLLQEVLLDKLKPIQQRDLDKTFNGYTGSIPPQEQPRLFQWQLQQQRDLAQKDQDGDTLMGNDALLATNASDSAYQQQPQIDPFDLLAATCVLDKLPDNFSERVTSTKWKDRVEVLEELLTTILVPAKKLEYKNQDYNELLRLLAHVIQKDANVQAVTIAATAVHEIGSKLKSNFNRNYASVVFVPLLDRTKEKKQSVSEALNTALDTVALCCGIDVCLEDTITSMKHKTPQVRIESTKFLTRLLTQWQPSSANTRDELLVKLLPELSPVILKIVNDTQQTVRDAGFGALAVLVKLFGEREMSDVFDKLDNLKKKKVNDYLAKVEVKNVGTRVAPTVETVSTKPPARVNSPPTTAKLAPRQSGVPASRKPLSVLPSKRGPSSPLKLDASLNSNILTDANAAKSRLTTRSLTTDSTMASRTSSIAAENEDLKLQKQKWMRERQELFGKITDFQAHIAQLKTENTQLLQQMRQLQASKEEVHLESRAKDTKISKLHTRISVLENELEIKSGLSSSNFGVRSISSQGAPSSHFSMVYPGTPPPRQVSNSAQASSDRSSSEIAHTAAEASQRGLTRFSPRNSGRARSPSESSDDLPGRVTSLQLSSGSKSHALSSNFVNDESWKRAAEVTSLLKARIERMRAKTRGMSAE</sequence>
<evidence type="ECO:0000256" key="4">
    <source>
        <dbReference type="ARBA" id="ARBA00023212"/>
    </source>
</evidence>
<dbReference type="GO" id="GO:0046785">
    <property type="term" value="P:microtubule polymerization"/>
    <property type="evidence" value="ECO:0007669"/>
    <property type="project" value="InterPro"/>
</dbReference>
<dbReference type="Gene3D" id="1.25.10.10">
    <property type="entry name" value="Leucine-rich Repeat Variant"/>
    <property type="match status" value="2"/>
</dbReference>
<dbReference type="SUPFAM" id="SSF48371">
    <property type="entry name" value="ARM repeat"/>
    <property type="match status" value="1"/>
</dbReference>
<keyword evidence="11" id="KW-1185">Reference proteome</keyword>
<dbReference type="SMART" id="SM01349">
    <property type="entry name" value="TOG"/>
    <property type="match status" value="2"/>
</dbReference>
<feature type="domain" description="TOG" evidence="9">
    <location>
        <begin position="300"/>
        <end position="545"/>
    </location>
</feature>
<dbReference type="EMBL" id="LT598462">
    <property type="protein sequence ID" value="SCU79334.1"/>
    <property type="molecule type" value="Genomic_DNA"/>
</dbReference>
<comment type="subcellular location">
    <subcellularLocation>
        <location evidence="1">Cytoplasm</location>
        <location evidence="1">Cytoskeleton</location>
        <location evidence="1">Microtubule organizing center</location>
        <location evidence="1">Spindle pole body</location>
    </subcellularLocation>
</comment>
<evidence type="ECO:0000256" key="6">
    <source>
        <dbReference type="PROSITE-ProRule" id="PRU00103"/>
    </source>
</evidence>
<dbReference type="Pfam" id="PF21041">
    <property type="entry name" value="XMAP215_CLASP_TOG"/>
    <property type="match status" value="2"/>
</dbReference>
<evidence type="ECO:0000259" key="9">
    <source>
        <dbReference type="SMART" id="SM01349"/>
    </source>
</evidence>
<proteinExistence type="inferred from homology"/>
<keyword evidence="4" id="KW-0206">Cytoskeleton</keyword>
<feature type="compositionally biased region" description="Low complexity" evidence="8">
    <location>
        <begin position="816"/>
        <end position="826"/>
    </location>
</feature>
<protein>
    <submittedName>
        <fullName evidence="10">LAMI_0A08350g1_1</fullName>
    </submittedName>
</protein>
<dbReference type="InterPro" id="IPR034085">
    <property type="entry name" value="TOG"/>
</dbReference>
<comment type="similarity">
    <text evidence="5">Belongs to the TOG/XMAP215 family.</text>
</comment>
<dbReference type="GO" id="GO:0000022">
    <property type="term" value="P:mitotic spindle elongation"/>
    <property type="evidence" value="ECO:0007669"/>
    <property type="project" value="UniProtKB-ARBA"/>
</dbReference>
<keyword evidence="2" id="KW-0963">Cytoplasm</keyword>
<feature type="domain" description="TOG" evidence="9">
    <location>
        <begin position="1"/>
        <end position="247"/>
    </location>
</feature>
<dbReference type="FunFam" id="1.25.10.10:FF:000019">
    <property type="entry name" value="Cytoskeleton-associated protein 5"/>
    <property type="match status" value="1"/>
</dbReference>
<dbReference type="InterPro" id="IPR016024">
    <property type="entry name" value="ARM-type_fold"/>
</dbReference>
<gene>
    <name evidence="10" type="ORF">LAMI_0A08350G</name>
</gene>